<evidence type="ECO:0008006" key="4">
    <source>
        <dbReference type="Google" id="ProtNLM"/>
    </source>
</evidence>
<name>A0A7C9ES97_OPUST</name>
<accession>A0A7C9ES97</accession>
<evidence type="ECO:0000313" key="3">
    <source>
        <dbReference type="EMBL" id="MBA4675080.1"/>
    </source>
</evidence>
<sequence>MSVEFLPSQSFINLQSLSTSSRARRVSTEGALRYLRLSKSLQFKCTSQKLFFAMDQRTCHEGESGIGQKDGVIIVDHGSRRKESNLLLNEFVLMFKSKTGYSIVEPAHMELAEPTIGDAFGSCVEQGANRVIISPFFLFPGRHWHQDIPSLAEAAAKEHPGIPYLVTAPLGLHQLLVDVVKDRIDYCLSHVDGEADECSVCAGTGRCQLKVKEPEAK</sequence>
<protein>
    <recommendedName>
        <fullName evidence="4">Sirohydrochlorin ferrochelatase</fullName>
    </recommendedName>
</protein>
<dbReference type="EMBL" id="GISG01265839">
    <property type="protein sequence ID" value="MBA4675078.1"/>
    <property type="molecule type" value="Transcribed_RNA"/>
</dbReference>
<dbReference type="GO" id="GO:0046872">
    <property type="term" value="F:metal ion binding"/>
    <property type="evidence" value="ECO:0007669"/>
    <property type="project" value="UniProtKB-KW"/>
</dbReference>
<organism evidence="3">
    <name type="scientific">Opuntia streptacantha</name>
    <name type="common">Prickly pear cactus</name>
    <name type="synonym">Opuntia cardona</name>
    <dbReference type="NCBI Taxonomy" id="393608"/>
    <lineage>
        <taxon>Eukaryota</taxon>
        <taxon>Viridiplantae</taxon>
        <taxon>Streptophyta</taxon>
        <taxon>Embryophyta</taxon>
        <taxon>Tracheophyta</taxon>
        <taxon>Spermatophyta</taxon>
        <taxon>Magnoliopsida</taxon>
        <taxon>eudicotyledons</taxon>
        <taxon>Gunneridae</taxon>
        <taxon>Pentapetalae</taxon>
        <taxon>Caryophyllales</taxon>
        <taxon>Cactineae</taxon>
        <taxon>Cactaceae</taxon>
        <taxon>Opuntioideae</taxon>
        <taxon>Opuntia</taxon>
    </lineage>
</organism>
<dbReference type="CDD" id="cd03416">
    <property type="entry name" value="CbiX_SirB_N"/>
    <property type="match status" value="1"/>
</dbReference>
<dbReference type="Gene3D" id="3.40.50.1400">
    <property type="match status" value="1"/>
</dbReference>
<dbReference type="Pfam" id="PF01903">
    <property type="entry name" value="CbiX"/>
    <property type="match status" value="1"/>
</dbReference>
<dbReference type="PANTHER" id="PTHR33542:SF3">
    <property type="entry name" value="SIROHYDROCHLORIN FERROCHELATASE, CHLOROPLASTIC"/>
    <property type="match status" value="1"/>
</dbReference>
<dbReference type="GO" id="GO:0016829">
    <property type="term" value="F:lyase activity"/>
    <property type="evidence" value="ECO:0007669"/>
    <property type="project" value="UniProtKB-KW"/>
</dbReference>
<dbReference type="SUPFAM" id="SSF53800">
    <property type="entry name" value="Chelatase"/>
    <property type="match status" value="1"/>
</dbReference>
<dbReference type="InterPro" id="IPR002762">
    <property type="entry name" value="CbiX-like"/>
</dbReference>
<evidence type="ECO:0000256" key="1">
    <source>
        <dbReference type="ARBA" id="ARBA00022723"/>
    </source>
</evidence>
<dbReference type="InterPro" id="IPR050963">
    <property type="entry name" value="Sirohydro_Cobaltochel/CbiX"/>
</dbReference>
<reference evidence="3" key="1">
    <citation type="journal article" date="2013" name="J. Plant Res.">
        <title>Effect of fungi and light on seed germination of three Opuntia species from semiarid lands of central Mexico.</title>
        <authorList>
            <person name="Delgado-Sanchez P."/>
            <person name="Jimenez-Bremont J.F."/>
            <person name="Guerrero-Gonzalez Mde L."/>
            <person name="Flores J."/>
        </authorList>
    </citation>
    <scope>NUCLEOTIDE SEQUENCE</scope>
    <source>
        <tissue evidence="3">Cladode</tissue>
    </source>
</reference>
<reference evidence="3" key="2">
    <citation type="submission" date="2020-07" db="EMBL/GenBank/DDBJ databases">
        <authorList>
            <person name="Vera ALvarez R."/>
            <person name="Arias-Moreno D.M."/>
            <person name="Jimenez-Jacinto V."/>
            <person name="Jimenez-Bremont J.F."/>
            <person name="Swaminathan K."/>
            <person name="Moose S.P."/>
            <person name="Guerrero-Gonzalez M.L."/>
            <person name="Marino-Ramirez L."/>
            <person name="Landsman D."/>
            <person name="Rodriguez-Kessler M."/>
            <person name="Delgado-Sanchez P."/>
        </authorList>
    </citation>
    <scope>NUCLEOTIDE SEQUENCE</scope>
    <source>
        <tissue evidence="3">Cladode</tissue>
    </source>
</reference>
<keyword evidence="2" id="KW-0456">Lyase</keyword>
<dbReference type="EMBL" id="GISG01265841">
    <property type="protein sequence ID" value="MBA4675080.1"/>
    <property type="molecule type" value="Transcribed_RNA"/>
</dbReference>
<dbReference type="EMBL" id="GISG01265840">
    <property type="protein sequence ID" value="MBA4675079.1"/>
    <property type="molecule type" value="Transcribed_RNA"/>
</dbReference>
<dbReference type="AlphaFoldDB" id="A0A7C9ES97"/>
<proteinExistence type="predicted"/>
<dbReference type="PANTHER" id="PTHR33542">
    <property type="entry name" value="SIROHYDROCHLORIN FERROCHELATASE, CHLOROPLASTIC"/>
    <property type="match status" value="1"/>
</dbReference>
<evidence type="ECO:0000256" key="2">
    <source>
        <dbReference type="ARBA" id="ARBA00023239"/>
    </source>
</evidence>
<keyword evidence="1" id="KW-0479">Metal-binding</keyword>